<feature type="domain" description="SET" evidence="2">
    <location>
        <begin position="29"/>
        <end position="158"/>
    </location>
</feature>
<dbReference type="SMART" id="SM00317">
    <property type="entry name" value="SET"/>
    <property type="match status" value="1"/>
</dbReference>
<evidence type="ECO:0000313" key="3">
    <source>
        <dbReference type="EMBL" id="CAE8670245.1"/>
    </source>
</evidence>
<evidence type="ECO:0000313" key="4">
    <source>
        <dbReference type="Proteomes" id="UP000626109"/>
    </source>
</evidence>
<dbReference type="InterPro" id="IPR050869">
    <property type="entry name" value="H3K4_H4K5_MeTrfase"/>
</dbReference>
<feature type="non-terminal residue" evidence="3">
    <location>
        <position position="1"/>
    </location>
</feature>
<organism evidence="3 4">
    <name type="scientific">Polarella glacialis</name>
    <name type="common">Dinoflagellate</name>
    <dbReference type="NCBI Taxonomy" id="89957"/>
    <lineage>
        <taxon>Eukaryota</taxon>
        <taxon>Sar</taxon>
        <taxon>Alveolata</taxon>
        <taxon>Dinophyceae</taxon>
        <taxon>Suessiales</taxon>
        <taxon>Suessiaceae</taxon>
        <taxon>Polarella</taxon>
    </lineage>
</organism>
<comment type="caution">
    <text evidence="3">The sequence shown here is derived from an EMBL/GenBank/DDBJ whole genome shotgun (WGS) entry which is preliminary data.</text>
</comment>
<gene>
    <name evidence="3" type="ORF">PGLA2088_LOCUS17408</name>
</gene>
<dbReference type="Proteomes" id="UP000626109">
    <property type="component" value="Unassembled WGS sequence"/>
</dbReference>
<dbReference type="CDD" id="cd20071">
    <property type="entry name" value="SET_SMYD"/>
    <property type="match status" value="1"/>
</dbReference>
<feature type="transmembrane region" description="Helical" evidence="1">
    <location>
        <begin position="241"/>
        <end position="265"/>
    </location>
</feature>
<dbReference type="InterPro" id="IPR046341">
    <property type="entry name" value="SET_dom_sf"/>
</dbReference>
<dbReference type="GO" id="GO:0005634">
    <property type="term" value="C:nucleus"/>
    <property type="evidence" value="ECO:0007669"/>
    <property type="project" value="TreeGrafter"/>
</dbReference>
<dbReference type="PANTHER" id="PTHR12197">
    <property type="entry name" value="HISTONE-LYSINE N-METHYLTRANSFERASE SMYD"/>
    <property type="match status" value="1"/>
</dbReference>
<dbReference type="Gene3D" id="2.170.270.10">
    <property type="entry name" value="SET domain"/>
    <property type="match status" value="1"/>
</dbReference>
<dbReference type="EMBL" id="CAJNNW010023089">
    <property type="protein sequence ID" value="CAE8670245.1"/>
    <property type="molecule type" value="Genomic_DNA"/>
</dbReference>
<proteinExistence type="predicted"/>
<evidence type="ECO:0000259" key="2">
    <source>
        <dbReference type="PROSITE" id="PS50280"/>
    </source>
</evidence>
<reference evidence="3" key="1">
    <citation type="submission" date="2021-02" db="EMBL/GenBank/DDBJ databases">
        <authorList>
            <person name="Dougan E. K."/>
            <person name="Rhodes N."/>
            <person name="Thang M."/>
            <person name="Chan C."/>
        </authorList>
    </citation>
    <scope>NUCLEOTIDE SEQUENCE</scope>
</reference>
<accession>A0A813J9U8</accession>
<keyword evidence="1" id="KW-0472">Membrane</keyword>
<dbReference type="InterPro" id="IPR001214">
    <property type="entry name" value="SET_dom"/>
</dbReference>
<dbReference type="PROSITE" id="PS50280">
    <property type="entry name" value="SET"/>
    <property type="match status" value="1"/>
</dbReference>
<dbReference type="PANTHER" id="PTHR12197:SF251">
    <property type="entry name" value="EG:BACR7C10.4 PROTEIN"/>
    <property type="match status" value="1"/>
</dbReference>
<dbReference type="Pfam" id="PF00856">
    <property type="entry name" value="SET"/>
    <property type="match status" value="1"/>
</dbReference>
<dbReference type="AlphaFoldDB" id="A0A813J9U8"/>
<sequence>SKRAAQLSFAEVVRNSDARKQAHCYFLRPEAEVSEDRLGFGLVAASELKANTLVLVERRLLEVPEFLTPRSSSEVPFCNMGVPLGILPGALFEMFPSLLAALRVSQNSYAPLLMYGLGSVVNHSCRPNTRWVNWPDGLRALLTREEVAAGEELTISYSGSPGQPAWQRQLDLFWRYGFWCRCSACSAQSVAGSHLRRPGFLDSDALRKQVDSELQASGLQALEAVPLEESYKAQLKNLLPLVYLQTFMVALPILGLLTLAAAAFAT</sequence>
<keyword evidence="1" id="KW-0812">Transmembrane</keyword>
<dbReference type="SUPFAM" id="SSF82199">
    <property type="entry name" value="SET domain"/>
    <property type="match status" value="1"/>
</dbReference>
<evidence type="ECO:0000256" key="1">
    <source>
        <dbReference type="SAM" id="Phobius"/>
    </source>
</evidence>
<keyword evidence="1" id="KW-1133">Transmembrane helix</keyword>
<name>A0A813J9U8_POLGL</name>
<protein>
    <recommendedName>
        <fullName evidence="2">SET domain-containing protein</fullName>
    </recommendedName>
</protein>